<gene>
    <name evidence="7" type="ORF">SKAU_G00118160</name>
</gene>
<evidence type="ECO:0000313" key="7">
    <source>
        <dbReference type="EMBL" id="KAJ8362985.1"/>
    </source>
</evidence>
<feature type="non-terminal residue" evidence="7">
    <location>
        <position position="1"/>
    </location>
</feature>
<dbReference type="PANTHER" id="PTHR10903:SF188">
    <property type="entry name" value="GTPASE IMAP FAMILY MEMBER 2-LIKE-RELATED"/>
    <property type="match status" value="1"/>
</dbReference>
<organism evidence="7 8">
    <name type="scientific">Synaphobranchus kaupii</name>
    <name type="common">Kaup's arrowtooth eel</name>
    <dbReference type="NCBI Taxonomy" id="118154"/>
    <lineage>
        <taxon>Eukaryota</taxon>
        <taxon>Metazoa</taxon>
        <taxon>Chordata</taxon>
        <taxon>Craniata</taxon>
        <taxon>Vertebrata</taxon>
        <taxon>Euteleostomi</taxon>
        <taxon>Actinopterygii</taxon>
        <taxon>Neopterygii</taxon>
        <taxon>Teleostei</taxon>
        <taxon>Anguilliformes</taxon>
        <taxon>Synaphobranchidae</taxon>
        <taxon>Synaphobranchus</taxon>
    </lineage>
</organism>
<dbReference type="Gene3D" id="3.40.50.300">
    <property type="entry name" value="P-loop containing nucleotide triphosphate hydrolases"/>
    <property type="match status" value="1"/>
</dbReference>
<evidence type="ECO:0000256" key="1">
    <source>
        <dbReference type="ARBA" id="ARBA00008535"/>
    </source>
</evidence>
<dbReference type="GO" id="GO:0005525">
    <property type="term" value="F:GTP binding"/>
    <property type="evidence" value="ECO:0007669"/>
    <property type="project" value="UniProtKB-KW"/>
</dbReference>
<keyword evidence="2" id="KW-0547">Nucleotide-binding</keyword>
<feature type="compositionally biased region" description="Acidic residues" evidence="4">
    <location>
        <begin position="564"/>
        <end position="585"/>
    </location>
</feature>
<evidence type="ECO:0000259" key="6">
    <source>
        <dbReference type="PROSITE" id="PS51720"/>
    </source>
</evidence>
<dbReference type="InterPro" id="IPR045058">
    <property type="entry name" value="GIMA/IAN/Toc"/>
</dbReference>
<dbReference type="SUPFAM" id="SSF52540">
    <property type="entry name" value="P-loop containing nucleoside triphosphate hydrolases"/>
    <property type="match status" value="1"/>
</dbReference>
<dbReference type="Pfam" id="PF04548">
    <property type="entry name" value="AIG1"/>
    <property type="match status" value="1"/>
</dbReference>
<dbReference type="PROSITE" id="PS51720">
    <property type="entry name" value="G_AIG1"/>
    <property type="match status" value="1"/>
</dbReference>
<proteinExistence type="inferred from homology"/>
<protein>
    <recommendedName>
        <fullName evidence="6">AIG1-type G domain-containing protein</fullName>
    </recommendedName>
</protein>
<keyword evidence="8" id="KW-1185">Reference proteome</keyword>
<evidence type="ECO:0000256" key="2">
    <source>
        <dbReference type="ARBA" id="ARBA00022741"/>
    </source>
</evidence>
<keyword evidence="5" id="KW-0812">Transmembrane</keyword>
<feature type="transmembrane region" description="Helical" evidence="5">
    <location>
        <begin position="133"/>
        <end position="155"/>
    </location>
</feature>
<feature type="domain" description="AIG1-type G" evidence="6">
    <location>
        <begin position="166"/>
        <end position="360"/>
    </location>
</feature>
<reference evidence="7" key="1">
    <citation type="journal article" date="2023" name="Science">
        <title>Genome structures resolve the early diversification of teleost fishes.</title>
        <authorList>
            <person name="Parey E."/>
            <person name="Louis A."/>
            <person name="Montfort J."/>
            <person name="Bouchez O."/>
            <person name="Roques C."/>
            <person name="Iampietro C."/>
            <person name="Lluch J."/>
            <person name="Castinel A."/>
            <person name="Donnadieu C."/>
            <person name="Desvignes T."/>
            <person name="Floi Bucao C."/>
            <person name="Jouanno E."/>
            <person name="Wen M."/>
            <person name="Mejri S."/>
            <person name="Dirks R."/>
            <person name="Jansen H."/>
            <person name="Henkel C."/>
            <person name="Chen W.J."/>
            <person name="Zahm M."/>
            <person name="Cabau C."/>
            <person name="Klopp C."/>
            <person name="Thompson A.W."/>
            <person name="Robinson-Rechavi M."/>
            <person name="Braasch I."/>
            <person name="Lecointre G."/>
            <person name="Bobe J."/>
            <person name="Postlethwait J.H."/>
            <person name="Berthelot C."/>
            <person name="Roest Crollius H."/>
            <person name="Guiguen Y."/>
        </authorList>
    </citation>
    <scope>NUCLEOTIDE SEQUENCE</scope>
    <source>
        <strain evidence="7">WJC10195</strain>
    </source>
</reference>
<keyword evidence="3" id="KW-0342">GTP-binding</keyword>
<dbReference type="FunFam" id="3.40.50.300:FF:000366">
    <property type="entry name" value="GTPase, IMAP family member 2"/>
    <property type="match status" value="1"/>
</dbReference>
<evidence type="ECO:0000256" key="4">
    <source>
        <dbReference type="SAM" id="MobiDB-lite"/>
    </source>
</evidence>
<accession>A0A9Q1FNM0</accession>
<name>A0A9Q1FNM0_SYNKA</name>
<sequence>HQTGLVETHFQPQCRKRFGARTRPGEATCGICYKRKARAAVKFCQTCSVFYCETHIRRHYTVEALQGHKLEDVTEDLDWKLCQQEETKHLSVSMETEQGERQSPMADTQSLHQNGQKPESMCKPTYIFEKWSWIKGVLIFISFSCVLVTAILFSITPKESGRKPAAHNLRIVLVGKTGSGKSATGNTILRREVFKEGFSPVATTLKCERRSGEVAGMNATVIDTPGIFETSLSNGQIKREMAESSINQHLFLLVIRLGRFTVEERGIPKWIQENFGEEALQYTMVLFTGGDELSTPVEEFLRKSSGLQEVVNSCGGGYHVFNNKDRNNQVQVTELLEKTEAVLFNMTGYHHATMMIQQIQRKVQAEEERKRDVFEREIRAEEERKREELESEIKAEEERKREESEREIRAEEERKREEFEREIRAEEERKREESEREIRAEEERKREESEREIRAEEERKREEFEREIRAEEERKREESEREIRAEEERKREESEREIRAEEERKREEFEREIRAEEERKREESEREIRAEEERKREEFEREIRAEEERKREESKREIRAEGESKEEESEREISAEEESKEEESERDLSREYFKEIIVQYYRDLATRLGLLPATGHLPSPPRKQKH</sequence>
<comment type="caution">
    <text evidence="7">The sequence shown here is derived from an EMBL/GenBank/DDBJ whole genome shotgun (WGS) entry which is preliminary data.</text>
</comment>
<keyword evidence="5" id="KW-0472">Membrane</keyword>
<feature type="region of interest" description="Disordered" evidence="4">
    <location>
        <begin position="93"/>
        <end position="118"/>
    </location>
</feature>
<dbReference type="InterPro" id="IPR027417">
    <property type="entry name" value="P-loop_NTPase"/>
</dbReference>
<keyword evidence="5" id="KW-1133">Transmembrane helix</keyword>
<dbReference type="AlphaFoldDB" id="A0A9Q1FNM0"/>
<dbReference type="OrthoDB" id="8954335at2759"/>
<dbReference type="Proteomes" id="UP001152622">
    <property type="component" value="Chromosome 4"/>
</dbReference>
<evidence type="ECO:0000256" key="5">
    <source>
        <dbReference type="SAM" id="Phobius"/>
    </source>
</evidence>
<dbReference type="Gene3D" id="4.10.830.40">
    <property type="match status" value="1"/>
</dbReference>
<comment type="similarity">
    <text evidence="1">Belongs to the TRAFAC class TrmE-Era-EngA-EngB-Septin-like GTPase superfamily. AIG1/Toc34/Toc159-like paraseptin GTPase family. IAN subfamily.</text>
</comment>
<dbReference type="EMBL" id="JAINUF010000004">
    <property type="protein sequence ID" value="KAJ8362985.1"/>
    <property type="molecule type" value="Genomic_DNA"/>
</dbReference>
<feature type="region of interest" description="Disordered" evidence="4">
    <location>
        <begin position="385"/>
        <end position="588"/>
    </location>
</feature>
<evidence type="ECO:0000256" key="3">
    <source>
        <dbReference type="ARBA" id="ARBA00023134"/>
    </source>
</evidence>
<feature type="compositionally biased region" description="Polar residues" evidence="4">
    <location>
        <begin position="105"/>
        <end position="117"/>
    </location>
</feature>
<feature type="compositionally biased region" description="Basic and acidic residues" evidence="4">
    <location>
        <begin position="385"/>
        <end position="563"/>
    </location>
</feature>
<dbReference type="PANTHER" id="PTHR10903">
    <property type="entry name" value="GTPASE, IMAP FAMILY MEMBER-RELATED"/>
    <property type="match status" value="1"/>
</dbReference>
<dbReference type="InterPro" id="IPR006703">
    <property type="entry name" value="G_AIG1"/>
</dbReference>
<evidence type="ECO:0000313" key="8">
    <source>
        <dbReference type="Proteomes" id="UP001152622"/>
    </source>
</evidence>